<evidence type="ECO:0000256" key="3">
    <source>
        <dbReference type="ARBA" id="ARBA00022801"/>
    </source>
</evidence>
<dbReference type="GO" id="GO:0006281">
    <property type="term" value="P:DNA repair"/>
    <property type="evidence" value="ECO:0007669"/>
    <property type="project" value="UniProtKB-KW"/>
</dbReference>
<organism evidence="9 10">
    <name type="scientific">Cytophaga hutchinsonii (strain ATCC 33406 / DSM 1761 / CIP 103989 / NBRC 15051 / NCIMB 9469 / D465)</name>
    <dbReference type="NCBI Taxonomy" id="269798"/>
    <lineage>
        <taxon>Bacteria</taxon>
        <taxon>Pseudomonadati</taxon>
        <taxon>Bacteroidota</taxon>
        <taxon>Cytophagia</taxon>
        <taxon>Cytophagales</taxon>
        <taxon>Cytophagaceae</taxon>
        <taxon>Cytophaga</taxon>
    </lineage>
</organism>
<dbReference type="PRINTS" id="PR00726">
    <property type="entry name" value="LEXASERPTASE"/>
</dbReference>
<dbReference type="Proteomes" id="UP000001822">
    <property type="component" value="Chromosome"/>
</dbReference>
<evidence type="ECO:0000256" key="2">
    <source>
        <dbReference type="ARBA" id="ARBA00022763"/>
    </source>
</evidence>
<evidence type="ECO:0000259" key="8">
    <source>
        <dbReference type="Pfam" id="PF00717"/>
    </source>
</evidence>
<dbReference type="InterPro" id="IPR039418">
    <property type="entry name" value="LexA-like"/>
</dbReference>
<evidence type="ECO:0000256" key="7">
    <source>
        <dbReference type="RuleBase" id="RU003991"/>
    </source>
</evidence>
<dbReference type="GO" id="GO:0006355">
    <property type="term" value="P:regulation of DNA-templated transcription"/>
    <property type="evidence" value="ECO:0007669"/>
    <property type="project" value="InterPro"/>
</dbReference>
<keyword evidence="5" id="KW-0234">DNA repair</keyword>
<evidence type="ECO:0000313" key="9">
    <source>
        <dbReference type="EMBL" id="ABG60316.1"/>
    </source>
</evidence>
<dbReference type="KEGG" id="chu:CHU_3076"/>
<dbReference type="PANTHER" id="PTHR33516:SF2">
    <property type="entry name" value="LEXA REPRESSOR-RELATED"/>
    <property type="match status" value="1"/>
</dbReference>
<dbReference type="Gene3D" id="2.10.109.10">
    <property type="entry name" value="Umud Fragment, subunit A"/>
    <property type="match status" value="1"/>
</dbReference>
<sequence length="139" mass="15619">MQIYNSLSQAIHPPIPLANGAVAAGFPSPAGDYLDSRIDIYEYLIQHPTATFYVRVKGNSMINAAIHDGDLLVVDRSVEPKNNQIVVAIIDGEFTVKRISKYNNKLYLIPENEKFKPIEITETMDFDVWGVVTYVIHKP</sequence>
<dbReference type="GO" id="GO:0009432">
    <property type="term" value="P:SOS response"/>
    <property type="evidence" value="ECO:0007669"/>
    <property type="project" value="UniProtKB-KW"/>
</dbReference>
<keyword evidence="3 7" id="KW-0378">Hydrolase</keyword>
<evidence type="ECO:0000256" key="5">
    <source>
        <dbReference type="ARBA" id="ARBA00023204"/>
    </source>
</evidence>
<keyword evidence="6" id="KW-0742">SOS response</keyword>
<dbReference type="SUPFAM" id="SSF51306">
    <property type="entry name" value="LexA/Signal peptidase"/>
    <property type="match status" value="1"/>
</dbReference>
<comment type="similarity">
    <text evidence="1 7">Belongs to the peptidase S24 family.</text>
</comment>
<dbReference type="InterPro" id="IPR050077">
    <property type="entry name" value="LexA_repressor"/>
</dbReference>
<dbReference type="OrthoDB" id="9787787at2"/>
<dbReference type="CDD" id="cd06529">
    <property type="entry name" value="S24_LexA-like"/>
    <property type="match status" value="1"/>
</dbReference>
<dbReference type="EMBL" id="CP000383">
    <property type="protein sequence ID" value="ABG60316.1"/>
    <property type="molecule type" value="Genomic_DNA"/>
</dbReference>
<dbReference type="RefSeq" id="WP_011586425.1">
    <property type="nucleotide sequence ID" value="NC_008255.1"/>
</dbReference>
<feature type="domain" description="Peptidase S24/S26A/S26B/S26C" evidence="8">
    <location>
        <begin position="16"/>
        <end position="132"/>
    </location>
</feature>
<dbReference type="Pfam" id="PF00717">
    <property type="entry name" value="Peptidase_S24"/>
    <property type="match status" value="1"/>
</dbReference>
<dbReference type="InterPro" id="IPR036286">
    <property type="entry name" value="LexA/Signal_pep-like_sf"/>
</dbReference>
<evidence type="ECO:0000313" key="10">
    <source>
        <dbReference type="Proteomes" id="UP000001822"/>
    </source>
</evidence>
<keyword evidence="4 7" id="KW-0068">Autocatalytic cleavage</keyword>
<gene>
    <name evidence="9" type="primary">umuD</name>
    <name evidence="9" type="ordered locus">CHU_3076</name>
</gene>
<keyword evidence="10" id="KW-1185">Reference proteome</keyword>
<dbReference type="NCBIfam" id="NF007621">
    <property type="entry name" value="PRK10276.1"/>
    <property type="match status" value="1"/>
</dbReference>
<reference evidence="9 10" key="1">
    <citation type="journal article" date="2007" name="Appl. Environ. Microbiol.">
        <title>Genome sequence of the cellulolytic gliding bacterium Cytophaga hutchinsonii.</title>
        <authorList>
            <person name="Xie G."/>
            <person name="Bruce D.C."/>
            <person name="Challacombe J.F."/>
            <person name="Chertkov O."/>
            <person name="Detter J.C."/>
            <person name="Gilna P."/>
            <person name="Han C.S."/>
            <person name="Lucas S."/>
            <person name="Misra M."/>
            <person name="Myers G.L."/>
            <person name="Richardson P."/>
            <person name="Tapia R."/>
            <person name="Thayer N."/>
            <person name="Thompson L.S."/>
            <person name="Brettin T.S."/>
            <person name="Henrissat B."/>
            <person name="Wilson D.B."/>
            <person name="McBride M.J."/>
        </authorList>
    </citation>
    <scope>NUCLEOTIDE SEQUENCE [LARGE SCALE GENOMIC DNA]</scope>
    <source>
        <strain evidence="10">ATCC 33406 / DSM 1761 / CIP 103989 / NBRC 15051 / NCIMB 9469 / D465</strain>
    </source>
</reference>
<name>A0A6N4SVF3_CYTH3</name>
<dbReference type="AlphaFoldDB" id="A0A6N4SVF3"/>
<dbReference type="InterPro" id="IPR015927">
    <property type="entry name" value="Peptidase_S24_S26A/B/C"/>
</dbReference>
<evidence type="ECO:0000256" key="4">
    <source>
        <dbReference type="ARBA" id="ARBA00022813"/>
    </source>
</evidence>
<evidence type="ECO:0000256" key="1">
    <source>
        <dbReference type="ARBA" id="ARBA00007484"/>
    </source>
</evidence>
<dbReference type="GO" id="GO:0016787">
    <property type="term" value="F:hydrolase activity"/>
    <property type="evidence" value="ECO:0007669"/>
    <property type="project" value="UniProtKB-KW"/>
</dbReference>
<dbReference type="InterPro" id="IPR006197">
    <property type="entry name" value="Peptidase_S24_LexA"/>
</dbReference>
<dbReference type="PANTHER" id="PTHR33516">
    <property type="entry name" value="LEXA REPRESSOR"/>
    <property type="match status" value="1"/>
</dbReference>
<proteinExistence type="inferred from homology"/>
<protein>
    <submittedName>
        <fullName evidence="9">SOS response UmuD protein, Serine peptidase, MEROPS family S24</fullName>
    </submittedName>
</protein>
<accession>A0A6N4SVF3</accession>
<dbReference type="GO" id="GO:0003677">
    <property type="term" value="F:DNA binding"/>
    <property type="evidence" value="ECO:0007669"/>
    <property type="project" value="InterPro"/>
</dbReference>
<evidence type="ECO:0000256" key="6">
    <source>
        <dbReference type="ARBA" id="ARBA00023236"/>
    </source>
</evidence>
<keyword evidence="2" id="KW-0227">DNA damage</keyword>